<dbReference type="AlphaFoldDB" id="A0A6G7J3G3"/>
<evidence type="ECO:0000313" key="1">
    <source>
        <dbReference type="EMBL" id="QII45007.1"/>
    </source>
</evidence>
<dbReference type="KEGG" id="mut:GVT53_10040"/>
<dbReference type="RefSeq" id="WP_166248532.1">
    <property type="nucleotide sequence ID" value="NZ_CP049616.1"/>
</dbReference>
<evidence type="ECO:0008006" key="3">
    <source>
        <dbReference type="Google" id="ProtNLM"/>
    </source>
</evidence>
<reference evidence="1 2" key="1">
    <citation type="submission" date="2020-02" db="EMBL/GenBank/DDBJ databases">
        <title>Complete genome of Muricauda sp. 501str8.</title>
        <authorList>
            <person name="Dong B."/>
            <person name="Zhu S."/>
            <person name="Yang J."/>
            <person name="Chen J."/>
        </authorList>
    </citation>
    <scope>NUCLEOTIDE SEQUENCE [LARGE SCALE GENOMIC DNA]</scope>
    <source>
        <strain evidence="1 2">501str8</strain>
    </source>
</reference>
<proteinExistence type="predicted"/>
<gene>
    <name evidence="1" type="ORF">GVT53_10040</name>
</gene>
<evidence type="ECO:0000313" key="2">
    <source>
        <dbReference type="Proteomes" id="UP000502928"/>
    </source>
</evidence>
<dbReference type="EMBL" id="CP049616">
    <property type="protein sequence ID" value="QII45007.1"/>
    <property type="molecule type" value="Genomic_DNA"/>
</dbReference>
<organism evidence="1 2">
    <name type="scientific">Flagellimonas oceani</name>
    <dbReference type="NCBI Taxonomy" id="2698672"/>
    <lineage>
        <taxon>Bacteria</taxon>
        <taxon>Pseudomonadati</taxon>
        <taxon>Bacteroidota</taxon>
        <taxon>Flavobacteriia</taxon>
        <taxon>Flavobacteriales</taxon>
        <taxon>Flavobacteriaceae</taxon>
        <taxon>Flagellimonas</taxon>
    </lineage>
</organism>
<dbReference type="Proteomes" id="UP000502928">
    <property type="component" value="Chromosome"/>
</dbReference>
<name>A0A6G7J3G3_9FLAO</name>
<keyword evidence="2" id="KW-1185">Reference proteome</keyword>
<accession>A0A6G7J3G3</accession>
<protein>
    <recommendedName>
        <fullName evidence="3">SH3 domain-containing protein</fullName>
    </recommendedName>
</protein>
<sequence length="429" mass="49698">MTNHLQLFLLSILLLTFSCKEKSSGQKKSGTEKQVEQKVLIEQPKDSVEKKKRKNTPKHYEQKYVVARSGLNYRDLPNGNVLGKFPLNTHLKIIEYTNITDQIKDGEWVIKGEWVGVEKDLDTVYVFNGFLSYSSVKSDIKLYSSSPFYKEKDGKTRIAFLNLSETYFYDENGKRNQESILTENDLENDTIRLNPNQRKKLINGLKISESDKVFVYLIKYDSILSFNIKDLPAIACVNIYGSDNYSNLEDAYEFGFDLDGKIIDSDNFVYIGQKNPFQTGMLESIVWKRIDDRDFPKKFSTDIIDVSRRRWFNGIEAGQSYIFSANNLDYFIQNLIKDEKMKHRYVVVVDSKTKNIIYENVQIDSEGTYLIPLITEDSKEQYYSQWTGKLFINKPVIMFGFLGHNFGCPSIAVLDETEPPIPILCDNRH</sequence>